<keyword evidence="1" id="KW-0812">Transmembrane</keyword>
<name>A0A1H3BRS7_9RHOB</name>
<feature type="transmembrane region" description="Helical" evidence="1">
    <location>
        <begin position="174"/>
        <end position="194"/>
    </location>
</feature>
<sequence>MTRPHVAPGAIFALCVVLYLAAAAALTWVATAQPWLGLRLGVVGQSVVVTDIAQGSAMDRDMIGKTLLGLSADNQPTIPVTPLDLIEEPDGIGDQETLRRFFNRQDRLHDTLRSGAVTLTFDQADGPESVAVRVQGSRPVSDLPMKFWTQIFVAFVGMFIGTWVVCLRSHEHAGWWFLLSGIGLALASSSAAIYSSRLV</sequence>
<protein>
    <submittedName>
        <fullName evidence="2">Uncharacterized protein</fullName>
    </submittedName>
</protein>
<keyword evidence="1" id="KW-1133">Transmembrane helix</keyword>
<dbReference type="RefSeq" id="WP_244269005.1">
    <property type="nucleotide sequence ID" value="NZ_CP160850.1"/>
</dbReference>
<proteinExistence type="predicted"/>
<dbReference type="AlphaFoldDB" id="A0A1H3BRS7"/>
<accession>A0A1H3BRS7</accession>
<evidence type="ECO:0000313" key="3">
    <source>
        <dbReference type="Proteomes" id="UP000183076"/>
    </source>
</evidence>
<feature type="transmembrane region" description="Helical" evidence="1">
    <location>
        <begin position="147"/>
        <end position="167"/>
    </location>
</feature>
<dbReference type="Proteomes" id="UP000183076">
    <property type="component" value="Unassembled WGS sequence"/>
</dbReference>
<organism evidence="2 3">
    <name type="scientific">Sulfitobacter pontiacus</name>
    <dbReference type="NCBI Taxonomy" id="60137"/>
    <lineage>
        <taxon>Bacteria</taxon>
        <taxon>Pseudomonadati</taxon>
        <taxon>Pseudomonadota</taxon>
        <taxon>Alphaproteobacteria</taxon>
        <taxon>Rhodobacterales</taxon>
        <taxon>Roseobacteraceae</taxon>
        <taxon>Sulfitobacter</taxon>
    </lineage>
</organism>
<dbReference type="STRING" id="60137.SAMN04488041_10748"/>
<evidence type="ECO:0000256" key="1">
    <source>
        <dbReference type="SAM" id="Phobius"/>
    </source>
</evidence>
<dbReference type="GeneID" id="94022388"/>
<evidence type="ECO:0000313" key="2">
    <source>
        <dbReference type="EMBL" id="SDX44391.1"/>
    </source>
</evidence>
<keyword evidence="1" id="KW-0472">Membrane</keyword>
<dbReference type="EMBL" id="FNNB01000007">
    <property type="protein sequence ID" value="SDX44391.1"/>
    <property type="molecule type" value="Genomic_DNA"/>
</dbReference>
<gene>
    <name evidence="2" type="ORF">SAMN04488041_10748</name>
</gene>
<reference evidence="3" key="1">
    <citation type="submission" date="2016-10" db="EMBL/GenBank/DDBJ databases">
        <authorList>
            <person name="Varghese N."/>
            <person name="Submissions S."/>
        </authorList>
    </citation>
    <scope>NUCLEOTIDE SEQUENCE [LARGE SCALE GENOMIC DNA]</scope>
    <source>
        <strain evidence="3">DSM 10014</strain>
    </source>
</reference>